<evidence type="ECO:0000256" key="2">
    <source>
        <dbReference type="ARBA" id="ARBA00022475"/>
    </source>
</evidence>
<evidence type="ECO:0000256" key="3">
    <source>
        <dbReference type="ARBA" id="ARBA00022692"/>
    </source>
</evidence>
<dbReference type="AlphaFoldDB" id="A0P4K2"/>
<evidence type="ECO:0000256" key="6">
    <source>
        <dbReference type="SAM" id="Phobius"/>
    </source>
</evidence>
<evidence type="ECO:0000313" key="7">
    <source>
        <dbReference type="EMBL" id="EAV46462.1"/>
    </source>
</evidence>
<keyword evidence="5 6" id="KW-0472">Membrane</keyword>
<dbReference type="EMBL" id="AAUX01000001">
    <property type="protein sequence ID" value="EAV46462.1"/>
    <property type="molecule type" value="Genomic_DNA"/>
</dbReference>
<keyword evidence="2" id="KW-1003">Cell membrane</keyword>
<comment type="caution">
    <text evidence="7">The sequence shown here is derived from an EMBL/GenBank/DDBJ whole genome shotgun (WGS) entry which is preliminary data.</text>
</comment>
<dbReference type="PANTHER" id="PTHR33529">
    <property type="entry name" value="SLR0882 PROTEIN-RELATED"/>
    <property type="match status" value="1"/>
</dbReference>
<feature type="transmembrane region" description="Helical" evidence="6">
    <location>
        <begin position="87"/>
        <end position="110"/>
    </location>
</feature>
<evidence type="ECO:0008006" key="9">
    <source>
        <dbReference type="Google" id="ProtNLM"/>
    </source>
</evidence>
<dbReference type="GO" id="GO:0055085">
    <property type="term" value="P:transmembrane transport"/>
    <property type="evidence" value="ECO:0007669"/>
    <property type="project" value="InterPro"/>
</dbReference>
<name>A0P4K2_9PROT</name>
<feature type="transmembrane region" description="Helical" evidence="6">
    <location>
        <begin position="37"/>
        <end position="66"/>
    </location>
</feature>
<dbReference type="GO" id="GO:0043190">
    <property type="term" value="C:ATP-binding cassette (ABC) transporter complex"/>
    <property type="evidence" value="ECO:0007669"/>
    <property type="project" value="InterPro"/>
</dbReference>
<feature type="transmembrane region" description="Helical" evidence="6">
    <location>
        <begin position="292"/>
        <end position="311"/>
    </location>
</feature>
<dbReference type="InterPro" id="IPR030923">
    <property type="entry name" value="LptG"/>
</dbReference>
<feature type="transmembrane region" description="Helical" evidence="6">
    <location>
        <begin position="261"/>
        <end position="280"/>
    </location>
</feature>
<gene>
    <name evidence="7" type="ORF">MB2181_00275</name>
</gene>
<dbReference type="Pfam" id="PF03739">
    <property type="entry name" value="LptF_LptG"/>
    <property type="match status" value="1"/>
</dbReference>
<dbReference type="Proteomes" id="UP000054262">
    <property type="component" value="Unassembled WGS sequence"/>
</dbReference>
<evidence type="ECO:0000256" key="1">
    <source>
        <dbReference type="ARBA" id="ARBA00004651"/>
    </source>
</evidence>
<dbReference type="PANTHER" id="PTHR33529:SF2">
    <property type="entry name" value="LIPOPOLYSACCHARIDE EXPORT SYSTEM PERMEASE PROTEIN LPTG"/>
    <property type="match status" value="1"/>
</dbReference>
<feature type="transmembrane region" description="Helical" evidence="6">
    <location>
        <begin position="317"/>
        <end position="338"/>
    </location>
</feature>
<protein>
    <recommendedName>
        <fullName evidence="9">Permease YjgP/YjgQ</fullName>
    </recommendedName>
</protein>
<feature type="transmembrane region" description="Helical" evidence="6">
    <location>
        <begin position="7"/>
        <end position="25"/>
    </location>
</feature>
<dbReference type="NCBIfam" id="TIGR04408">
    <property type="entry name" value="LptG_lptG"/>
    <property type="match status" value="1"/>
</dbReference>
<evidence type="ECO:0000256" key="5">
    <source>
        <dbReference type="ARBA" id="ARBA00023136"/>
    </source>
</evidence>
<evidence type="ECO:0000256" key="4">
    <source>
        <dbReference type="ARBA" id="ARBA00022989"/>
    </source>
</evidence>
<organism evidence="7 8">
    <name type="scientific">Methylophilales bacterium HTCC2181</name>
    <dbReference type="NCBI Taxonomy" id="383631"/>
    <lineage>
        <taxon>Bacteria</taxon>
        <taxon>Pseudomonadati</taxon>
        <taxon>Pseudomonadota</taxon>
        <taxon>Betaproteobacteria</taxon>
        <taxon>Nitrosomonadales</taxon>
        <taxon>OM43 clade</taxon>
    </lineage>
</organism>
<keyword evidence="3 6" id="KW-0812">Transmembrane</keyword>
<dbReference type="InterPro" id="IPR005495">
    <property type="entry name" value="LptG/LptF_permease"/>
</dbReference>
<accession>A0P4K2</accession>
<sequence>MIGIFMIMFGLISLFAFFDFIQEIGDLGKGGYGISHAMTFVILSIPGHIYETVPLAVLIGSMYTIGQLSYNSELNVIRASGFSIKKIATSLMITGGFFAIFTLLIGDLIAPNSEKNAQQMKIGLTNSVVGQEFSSGFWIKDGGNFVNIENVLPDATLERINIYEFDSQFNLRTIVNAEKGAYEEGEWRLENITQTILYENSVKKKSIPMGSWKSLMRPEMMNALIISPEKMSSFNLYKFISYLKINNQKSTKYEVALWEKIIHPLMPLVMIIFAVPFGFLQERSGGKFFKMFIGIIIGIAYQITNTLIRHLSLLNDWQPFISSLVPTLIFLCLGLYLIKRFEYK</sequence>
<proteinExistence type="predicted"/>
<evidence type="ECO:0000313" key="8">
    <source>
        <dbReference type="Proteomes" id="UP000054262"/>
    </source>
</evidence>
<keyword evidence="8" id="KW-1185">Reference proteome</keyword>
<comment type="subcellular location">
    <subcellularLocation>
        <location evidence="1">Cell membrane</location>
        <topology evidence="1">Multi-pass membrane protein</topology>
    </subcellularLocation>
</comment>
<reference evidence="7 8" key="1">
    <citation type="submission" date="2006-11" db="EMBL/GenBank/DDBJ databases">
        <authorList>
            <person name="Giovannoni S."/>
            <person name="Vergin K."/>
            <person name="Ferriera S."/>
            <person name="Johnson J."/>
            <person name="Kravitz S."/>
            <person name="Beeson K."/>
            <person name="Sutton G."/>
            <person name="Rogers Y.-H."/>
            <person name="Friedman R."/>
            <person name="Frazier M."/>
            <person name="Venter J.C."/>
        </authorList>
    </citation>
    <scope>NUCLEOTIDE SEQUENCE [LARGE SCALE GENOMIC DNA]</scope>
    <source>
        <strain evidence="7 8">HTCC2181</strain>
    </source>
</reference>
<keyword evidence="4 6" id="KW-1133">Transmembrane helix</keyword>
<dbReference type="GO" id="GO:0015920">
    <property type="term" value="P:lipopolysaccharide transport"/>
    <property type="evidence" value="ECO:0007669"/>
    <property type="project" value="TreeGrafter"/>
</dbReference>